<reference evidence="1" key="1">
    <citation type="submission" date="2018-05" db="EMBL/GenBank/DDBJ databases">
        <authorList>
            <person name="Lanie J.A."/>
            <person name="Ng W.-L."/>
            <person name="Kazmierczak K.M."/>
            <person name="Andrzejewski T.M."/>
            <person name="Davidsen T.M."/>
            <person name="Wayne K.J."/>
            <person name="Tettelin H."/>
            <person name="Glass J.I."/>
            <person name="Rusch D."/>
            <person name="Podicherti R."/>
            <person name="Tsui H.-C.T."/>
            <person name="Winkler M.E."/>
        </authorList>
    </citation>
    <scope>NUCLEOTIDE SEQUENCE</scope>
</reference>
<dbReference type="EMBL" id="UINC01160821">
    <property type="protein sequence ID" value="SVD59673.1"/>
    <property type="molecule type" value="Genomic_DNA"/>
</dbReference>
<dbReference type="Gene3D" id="3.60.15.10">
    <property type="entry name" value="Ribonuclease Z/Hydroxyacylglutathione hydrolase-like"/>
    <property type="match status" value="1"/>
</dbReference>
<accession>A0A382WLM1</accession>
<sequence>MKKLLLILFTSLLCSEQLDIQYIGNASFVLSDGKKNVFIDFPYEAGAYGFAMDYSLDSIITGDNNISIITHHHGDHWWRKGFMASNNKLFAPYFVRLFVPKSREILFEEHSVIDDLIINPIKTPHSFTIEPFGIPISGKCISHYSYILFWHNKKIFISGDANSEYELLQREKNIDIAIITYWNGEYALMNNKNIDAKDIILCHFFNLEQIPQYRESIEKEKIYTLFGDNTNIHVLDQYEHLYINIDNN</sequence>
<dbReference type="AlphaFoldDB" id="A0A382WLM1"/>
<evidence type="ECO:0008006" key="2">
    <source>
        <dbReference type="Google" id="ProtNLM"/>
    </source>
</evidence>
<dbReference type="SUPFAM" id="SSF56281">
    <property type="entry name" value="Metallo-hydrolase/oxidoreductase"/>
    <property type="match status" value="1"/>
</dbReference>
<gene>
    <name evidence="1" type="ORF">METZ01_LOCUS412527</name>
</gene>
<evidence type="ECO:0000313" key="1">
    <source>
        <dbReference type="EMBL" id="SVD59673.1"/>
    </source>
</evidence>
<name>A0A382WLM1_9ZZZZ</name>
<protein>
    <recommendedName>
        <fullName evidence="2">Metallo-beta-lactamase domain-containing protein</fullName>
    </recommendedName>
</protein>
<organism evidence="1">
    <name type="scientific">marine metagenome</name>
    <dbReference type="NCBI Taxonomy" id="408172"/>
    <lineage>
        <taxon>unclassified sequences</taxon>
        <taxon>metagenomes</taxon>
        <taxon>ecological metagenomes</taxon>
    </lineage>
</organism>
<dbReference type="InterPro" id="IPR036866">
    <property type="entry name" value="RibonucZ/Hydroxyglut_hydro"/>
</dbReference>
<proteinExistence type="predicted"/>